<protein>
    <recommendedName>
        <fullName evidence="3">DUF4283 domain-containing protein</fullName>
    </recommendedName>
</protein>
<evidence type="ECO:0000313" key="2">
    <source>
        <dbReference type="Proteomes" id="UP000824120"/>
    </source>
</evidence>
<organism evidence="1 2">
    <name type="scientific">Solanum commersonii</name>
    <name type="common">Commerson's wild potato</name>
    <name type="synonym">Commerson's nightshade</name>
    <dbReference type="NCBI Taxonomy" id="4109"/>
    <lineage>
        <taxon>Eukaryota</taxon>
        <taxon>Viridiplantae</taxon>
        <taxon>Streptophyta</taxon>
        <taxon>Embryophyta</taxon>
        <taxon>Tracheophyta</taxon>
        <taxon>Spermatophyta</taxon>
        <taxon>Magnoliopsida</taxon>
        <taxon>eudicotyledons</taxon>
        <taxon>Gunneridae</taxon>
        <taxon>Pentapetalae</taxon>
        <taxon>asterids</taxon>
        <taxon>lamiids</taxon>
        <taxon>Solanales</taxon>
        <taxon>Solanaceae</taxon>
        <taxon>Solanoideae</taxon>
        <taxon>Solaneae</taxon>
        <taxon>Solanum</taxon>
    </lineage>
</organism>
<comment type="caution">
    <text evidence="1">The sequence shown here is derived from an EMBL/GenBank/DDBJ whole genome shotgun (WGS) entry which is preliminary data.</text>
</comment>
<accession>A0A9J5XEP2</accession>
<sequence>MATTAIGQPPPEVGLISSASGGTYAENLKPKSVHYQSIPLKPITYLHGEPQVIWEHEEVNQMIVNENLEYAVIEKATLLEDYVNLLSKPAFYITQNNWSYPMRTLKWNPLFNLEEETSTSIAWISFLALPPKKFGKEAVFSLAAVVGKPLQVDMATKN</sequence>
<reference evidence="1 2" key="1">
    <citation type="submission" date="2020-09" db="EMBL/GenBank/DDBJ databases">
        <title>De no assembly of potato wild relative species, Solanum commersonii.</title>
        <authorList>
            <person name="Cho K."/>
        </authorList>
    </citation>
    <scope>NUCLEOTIDE SEQUENCE [LARGE SCALE GENOMIC DNA]</scope>
    <source>
        <strain evidence="1">LZ3.2</strain>
        <tissue evidence="1">Leaf</tissue>
    </source>
</reference>
<dbReference type="Proteomes" id="UP000824120">
    <property type="component" value="Chromosome 9"/>
</dbReference>
<dbReference type="EMBL" id="JACXVP010000009">
    <property type="protein sequence ID" value="KAG5586865.1"/>
    <property type="molecule type" value="Genomic_DNA"/>
</dbReference>
<evidence type="ECO:0008006" key="3">
    <source>
        <dbReference type="Google" id="ProtNLM"/>
    </source>
</evidence>
<evidence type="ECO:0000313" key="1">
    <source>
        <dbReference type="EMBL" id="KAG5586865.1"/>
    </source>
</evidence>
<dbReference type="PANTHER" id="PTHR31286">
    <property type="entry name" value="GLYCINE-RICH CELL WALL STRUCTURAL PROTEIN 1.8-LIKE"/>
    <property type="match status" value="1"/>
</dbReference>
<keyword evidence="2" id="KW-1185">Reference proteome</keyword>
<name>A0A9J5XEP2_SOLCO</name>
<dbReference type="InterPro" id="IPR040256">
    <property type="entry name" value="At4g02000-like"/>
</dbReference>
<dbReference type="OrthoDB" id="851886at2759"/>
<dbReference type="AlphaFoldDB" id="A0A9J5XEP2"/>
<gene>
    <name evidence="1" type="ORF">H5410_047299</name>
</gene>
<proteinExistence type="predicted"/>
<dbReference type="PANTHER" id="PTHR31286:SF179">
    <property type="entry name" value="RNASE H TYPE-1 DOMAIN-CONTAINING PROTEIN"/>
    <property type="match status" value="1"/>
</dbReference>